<reference evidence="5" key="1">
    <citation type="journal article" date="2014" name="Int. J. Syst. Evol. Microbiol.">
        <title>Complete genome sequence of Corynebacterium casei LMG S-19264T (=DSM 44701T), isolated from a smear-ripened cheese.</title>
        <authorList>
            <consortium name="US DOE Joint Genome Institute (JGI-PGF)"/>
            <person name="Walter F."/>
            <person name="Albersmeier A."/>
            <person name="Kalinowski J."/>
            <person name="Ruckert C."/>
        </authorList>
    </citation>
    <scope>NUCLEOTIDE SEQUENCE</scope>
    <source>
        <strain evidence="5">JCM 19596</strain>
    </source>
</reference>
<evidence type="ECO:0000256" key="1">
    <source>
        <dbReference type="SAM" id="Coils"/>
    </source>
</evidence>
<comment type="caution">
    <text evidence="5">The sequence shown here is derived from an EMBL/GenBank/DDBJ whole genome shotgun (WGS) entry which is preliminary data.</text>
</comment>
<feature type="coiled-coil region" evidence="1">
    <location>
        <begin position="151"/>
        <end position="215"/>
    </location>
</feature>
<evidence type="ECO:0000313" key="6">
    <source>
        <dbReference type="Proteomes" id="UP000607197"/>
    </source>
</evidence>
<evidence type="ECO:0000256" key="2">
    <source>
        <dbReference type="SAM" id="MobiDB-lite"/>
    </source>
</evidence>
<sequence length="289" mass="30775">MRRTFVVVAVAALLVLAGCLGAGGGPLDGGSGGDAVEATPAAGDASAGTTVQSGSNSGEQSMSAAADARFRIRTAEASVTVDDFGTARRSLVAETRSLGGYLGSSRQQQHHADNQTWTTGTVVLRVPAENYSVLLDAVRASGDVDRVSTDTRDVTKRAVDLRARLENLKAQRDRLREMYNETDSTEEALAVQERLSEVQTEIEQVQGELQVLEHRVAYSTVTVHLDEQRPDRSAVASRPGIVGAFVSSVYGVVDALHTLALLAAYAIPYLVVFLLPVGAVVYGVRRYRS</sequence>
<gene>
    <name evidence="5" type="ORF">GCM10009039_19140</name>
</gene>
<keyword evidence="1" id="KW-0175">Coiled coil</keyword>
<dbReference type="PROSITE" id="PS51257">
    <property type="entry name" value="PROKAR_LIPOPROTEIN"/>
    <property type="match status" value="1"/>
</dbReference>
<keyword evidence="6" id="KW-1185">Reference proteome</keyword>
<proteinExistence type="predicted"/>
<reference evidence="5" key="2">
    <citation type="submission" date="2020-09" db="EMBL/GenBank/DDBJ databases">
        <authorList>
            <person name="Sun Q."/>
            <person name="Ohkuma M."/>
        </authorList>
    </citation>
    <scope>NUCLEOTIDE SEQUENCE</scope>
    <source>
        <strain evidence="5">JCM 19596</strain>
    </source>
</reference>
<dbReference type="Pfam" id="PF14257">
    <property type="entry name" value="DUF4349"/>
    <property type="match status" value="1"/>
</dbReference>
<protein>
    <recommendedName>
        <fullName evidence="4">DUF4349 domain-containing protein</fullName>
    </recommendedName>
</protein>
<dbReference type="InterPro" id="IPR025645">
    <property type="entry name" value="DUF4349"/>
</dbReference>
<evidence type="ECO:0000313" key="5">
    <source>
        <dbReference type="EMBL" id="GGL61143.1"/>
    </source>
</evidence>
<dbReference type="Proteomes" id="UP000607197">
    <property type="component" value="Unassembled WGS sequence"/>
</dbReference>
<evidence type="ECO:0000256" key="3">
    <source>
        <dbReference type="SAM" id="Phobius"/>
    </source>
</evidence>
<name>A0A830FCG1_9EURY</name>
<evidence type="ECO:0000259" key="4">
    <source>
        <dbReference type="Pfam" id="PF14257"/>
    </source>
</evidence>
<feature type="region of interest" description="Disordered" evidence="2">
    <location>
        <begin position="31"/>
        <end position="62"/>
    </location>
</feature>
<keyword evidence="3" id="KW-0812">Transmembrane</keyword>
<keyword evidence="3" id="KW-0472">Membrane</keyword>
<keyword evidence="3" id="KW-1133">Transmembrane helix</keyword>
<dbReference type="AlphaFoldDB" id="A0A830FCG1"/>
<feature type="domain" description="DUF4349" evidence="4">
    <location>
        <begin position="72"/>
        <end position="281"/>
    </location>
</feature>
<organism evidence="5 6">
    <name type="scientific">Halocalculus aciditolerans</name>
    <dbReference type="NCBI Taxonomy" id="1383812"/>
    <lineage>
        <taxon>Archaea</taxon>
        <taxon>Methanobacteriati</taxon>
        <taxon>Methanobacteriota</taxon>
        <taxon>Stenosarchaea group</taxon>
        <taxon>Halobacteria</taxon>
        <taxon>Halobacteriales</taxon>
        <taxon>Halobacteriaceae</taxon>
        <taxon>Halocalculus</taxon>
    </lineage>
</organism>
<accession>A0A830FCG1</accession>
<feature type="compositionally biased region" description="Polar residues" evidence="2">
    <location>
        <begin position="47"/>
        <end position="62"/>
    </location>
</feature>
<dbReference type="OrthoDB" id="242217at2157"/>
<dbReference type="EMBL" id="BMPG01000002">
    <property type="protein sequence ID" value="GGL61143.1"/>
    <property type="molecule type" value="Genomic_DNA"/>
</dbReference>
<feature type="transmembrane region" description="Helical" evidence="3">
    <location>
        <begin position="262"/>
        <end position="284"/>
    </location>
</feature>